<protein>
    <submittedName>
        <fullName evidence="2">Uncharacterized protein</fullName>
    </submittedName>
</protein>
<proteinExistence type="predicted"/>
<dbReference type="OrthoDB" id="330244at2157"/>
<sequence>MTGDRDDVDGDGVPDSDPRHIDPAGDLADVVESGDLEIELDDDQDADELREFIERAEAGEFDADPGLEATVRIVRAMLEDDSGEID</sequence>
<dbReference type="EMBL" id="FOZS01000014">
    <property type="protein sequence ID" value="SFT10148.1"/>
    <property type="molecule type" value="Genomic_DNA"/>
</dbReference>
<accession>A0A1I6V8S7</accession>
<evidence type="ECO:0000313" key="3">
    <source>
        <dbReference type="Proteomes" id="UP000199199"/>
    </source>
</evidence>
<name>A0A1I6V8S7_9EURY</name>
<organism evidence="2 3">
    <name type="scientific">Halostagnicola kamekurae</name>
    <dbReference type="NCBI Taxonomy" id="619731"/>
    <lineage>
        <taxon>Archaea</taxon>
        <taxon>Methanobacteriati</taxon>
        <taxon>Methanobacteriota</taxon>
        <taxon>Stenosarchaea group</taxon>
        <taxon>Halobacteria</taxon>
        <taxon>Halobacteriales</taxon>
        <taxon>Natrialbaceae</taxon>
        <taxon>Halostagnicola</taxon>
    </lineage>
</organism>
<evidence type="ECO:0000256" key="1">
    <source>
        <dbReference type="SAM" id="MobiDB-lite"/>
    </source>
</evidence>
<dbReference type="RefSeq" id="WP_092907950.1">
    <property type="nucleotide sequence ID" value="NZ_FOZS01000014.1"/>
</dbReference>
<keyword evidence="3" id="KW-1185">Reference proteome</keyword>
<dbReference type="Proteomes" id="UP000199199">
    <property type="component" value="Unassembled WGS sequence"/>
</dbReference>
<gene>
    <name evidence="2" type="ORF">SAMN04488556_0138</name>
</gene>
<feature type="compositionally biased region" description="Acidic residues" evidence="1">
    <location>
        <begin position="1"/>
        <end position="14"/>
    </location>
</feature>
<reference evidence="3" key="1">
    <citation type="submission" date="2016-10" db="EMBL/GenBank/DDBJ databases">
        <authorList>
            <person name="Varghese N."/>
            <person name="Submissions S."/>
        </authorList>
    </citation>
    <scope>NUCLEOTIDE SEQUENCE [LARGE SCALE GENOMIC DNA]</scope>
    <source>
        <strain evidence="3">DSM 22427</strain>
    </source>
</reference>
<feature type="region of interest" description="Disordered" evidence="1">
    <location>
        <begin position="1"/>
        <end position="26"/>
    </location>
</feature>
<dbReference type="AlphaFoldDB" id="A0A1I6V8S7"/>
<evidence type="ECO:0000313" key="2">
    <source>
        <dbReference type="EMBL" id="SFT10148.1"/>
    </source>
</evidence>